<dbReference type="EMBL" id="JADBEO010000003">
    <property type="protein sequence ID" value="MDR4305387.1"/>
    <property type="molecule type" value="Genomic_DNA"/>
</dbReference>
<evidence type="ECO:0000256" key="2">
    <source>
        <dbReference type="SAM" id="SignalP"/>
    </source>
</evidence>
<dbReference type="Proteomes" id="UP001181622">
    <property type="component" value="Unassembled WGS sequence"/>
</dbReference>
<feature type="signal peptide" evidence="2">
    <location>
        <begin position="1"/>
        <end position="30"/>
    </location>
</feature>
<accession>A0ABU1DBE2</accession>
<dbReference type="RefSeq" id="WP_309388438.1">
    <property type="nucleotide sequence ID" value="NZ_JADBEO010000003.1"/>
</dbReference>
<evidence type="ECO:0000313" key="3">
    <source>
        <dbReference type="EMBL" id="MDR4305387.1"/>
    </source>
</evidence>
<evidence type="ECO:0000256" key="1">
    <source>
        <dbReference type="SAM" id="MobiDB-lite"/>
    </source>
</evidence>
<sequence length="98" mass="10729">MKYLTANALFMGLALVVPIVTVASSQTASAAGVKLERVGQQVPFSEEHKRRPANHPLSQDDLIGTSLRRPPDSNPTSRPSFVPRDDSWMVWDGNKNNG</sequence>
<keyword evidence="4" id="KW-1185">Reference proteome</keyword>
<reference evidence="3" key="1">
    <citation type="submission" date="2020-10" db="EMBL/GenBank/DDBJ databases">
        <authorList>
            <person name="Abbas A."/>
            <person name="Razzaq R."/>
            <person name="Waqas M."/>
            <person name="Abbas N."/>
            <person name="Nielsen T.K."/>
            <person name="Hansen L.H."/>
            <person name="Hussain S."/>
            <person name="Shahid M."/>
        </authorList>
    </citation>
    <scope>NUCLEOTIDE SEQUENCE</scope>
    <source>
        <strain evidence="3">S14</strain>
    </source>
</reference>
<organism evidence="3 4">
    <name type="scientific">Chelatococcus sambhunathii</name>
    <dbReference type="NCBI Taxonomy" id="363953"/>
    <lineage>
        <taxon>Bacteria</taxon>
        <taxon>Pseudomonadati</taxon>
        <taxon>Pseudomonadota</taxon>
        <taxon>Alphaproteobacteria</taxon>
        <taxon>Hyphomicrobiales</taxon>
        <taxon>Chelatococcaceae</taxon>
        <taxon>Chelatococcus</taxon>
    </lineage>
</organism>
<protein>
    <submittedName>
        <fullName evidence="3">Uncharacterized protein</fullName>
    </submittedName>
</protein>
<evidence type="ECO:0000313" key="4">
    <source>
        <dbReference type="Proteomes" id="UP001181622"/>
    </source>
</evidence>
<comment type="caution">
    <text evidence="3">The sequence shown here is derived from an EMBL/GenBank/DDBJ whole genome shotgun (WGS) entry which is preliminary data.</text>
</comment>
<keyword evidence="2" id="KW-0732">Signal</keyword>
<feature type="chain" id="PRO_5045174049" evidence="2">
    <location>
        <begin position="31"/>
        <end position="98"/>
    </location>
</feature>
<name>A0ABU1DBE2_9HYPH</name>
<gene>
    <name evidence="3" type="ORF">IHQ68_01960</name>
</gene>
<proteinExistence type="predicted"/>
<feature type="region of interest" description="Disordered" evidence="1">
    <location>
        <begin position="43"/>
        <end position="98"/>
    </location>
</feature>